<comment type="caution">
    <text evidence="4">The sequence shown here is derived from an EMBL/GenBank/DDBJ whole genome shotgun (WGS) entry which is preliminary data.</text>
</comment>
<evidence type="ECO:0000256" key="2">
    <source>
        <dbReference type="SAM" id="SignalP"/>
    </source>
</evidence>
<organism evidence="4 5">
    <name type="scientific">Sinosporangium siamense</name>
    <dbReference type="NCBI Taxonomy" id="1367973"/>
    <lineage>
        <taxon>Bacteria</taxon>
        <taxon>Bacillati</taxon>
        <taxon>Actinomycetota</taxon>
        <taxon>Actinomycetes</taxon>
        <taxon>Streptosporangiales</taxon>
        <taxon>Streptosporangiaceae</taxon>
        <taxon>Sinosporangium</taxon>
    </lineage>
</organism>
<accession>A0A919RL89</accession>
<dbReference type="AlphaFoldDB" id="A0A919RL89"/>
<gene>
    <name evidence="4" type="ORF">Ssi02_47000</name>
</gene>
<dbReference type="PANTHER" id="PTHR30036:SF8">
    <property type="entry name" value="ABC-TYPE SUGAR TRANSPORT SYSTEM PERIPLASMIC COMPONENT-LIKE PROTEIN"/>
    <property type="match status" value="1"/>
</dbReference>
<dbReference type="InterPro" id="IPR050555">
    <property type="entry name" value="Bact_Solute-Bind_Prot2"/>
</dbReference>
<dbReference type="Pfam" id="PF13407">
    <property type="entry name" value="Peripla_BP_4"/>
    <property type="match status" value="1"/>
</dbReference>
<dbReference type="GO" id="GO:0030288">
    <property type="term" value="C:outer membrane-bounded periplasmic space"/>
    <property type="evidence" value="ECO:0007669"/>
    <property type="project" value="TreeGrafter"/>
</dbReference>
<feature type="chain" id="PRO_5038929873" description="Periplasmic binding protein domain-containing protein" evidence="2">
    <location>
        <begin position="23"/>
        <end position="380"/>
    </location>
</feature>
<feature type="domain" description="Periplasmic binding protein" evidence="3">
    <location>
        <begin position="83"/>
        <end position="334"/>
    </location>
</feature>
<name>A0A919RL89_9ACTN</name>
<dbReference type="Gene3D" id="3.40.50.2300">
    <property type="match status" value="2"/>
</dbReference>
<dbReference type="EMBL" id="BOOW01000030">
    <property type="protein sequence ID" value="GII94469.1"/>
    <property type="molecule type" value="Genomic_DNA"/>
</dbReference>
<evidence type="ECO:0000256" key="1">
    <source>
        <dbReference type="ARBA" id="ARBA00004196"/>
    </source>
</evidence>
<dbReference type="Proteomes" id="UP000606172">
    <property type="component" value="Unassembled WGS sequence"/>
</dbReference>
<keyword evidence="5" id="KW-1185">Reference proteome</keyword>
<evidence type="ECO:0000313" key="4">
    <source>
        <dbReference type="EMBL" id="GII94469.1"/>
    </source>
</evidence>
<comment type="subcellular location">
    <subcellularLocation>
        <location evidence="1">Cell envelope</location>
    </subcellularLocation>
</comment>
<dbReference type="InterPro" id="IPR025997">
    <property type="entry name" value="SBP_2_dom"/>
</dbReference>
<dbReference type="PROSITE" id="PS51257">
    <property type="entry name" value="PROKAR_LIPOPROTEIN"/>
    <property type="match status" value="1"/>
</dbReference>
<dbReference type="RefSeq" id="WP_204029001.1">
    <property type="nucleotide sequence ID" value="NZ_BOOW01000030.1"/>
</dbReference>
<reference evidence="4" key="1">
    <citation type="submission" date="2021-01" db="EMBL/GenBank/DDBJ databases">
        <title>Whole genome shotgun sequence of Sinosporangium siamense NBRC 109515.</title>
        <authorList>
            <person name="Komaki H."/>
            <person name="Tamura T."/>
        </authorList>
    </citation>
    <scope>NUCLEOTIDE SEQUENCE</scope>
    <source>
        <strain evidence="4">NBRC 109515</strain>
    </source>
</reference>
<dbReference type="InterPro" id="IPR028082">
    <property type="entry name" value="Peripla_BP_I"/>
</dbReference>
<evidence type="ECO:0000313" key="5">
    <source>
        <dbReference type="Proteomes" id="UP000606172"/>
    </source>
</evidence>
<sequence>MQTKLSVPVATLAAGMLCLVLAACGSVDGRNAEAVSGTVSSSEKAVIADARAAYAEYTKRQPAAPVPALPSPAPSGKRLVVITCSIPVCVTLSEGAEEAARKLGWTVTTLQSNSTPQGFVSVMDQVAADPPDALAYIAAVPDSSIRSQLAKLQAAGTKITSISPLGDALMPNGPVQAVVFGQKDAALTGTLMGQAVVAEANGPAKSVFVWDPSFVGSWGPIKDAYKKVLEGAGGSADILDVSNANIGKTVPSQIVSYLQANPDTEYVALAVVDYTAGLDAALRSAGLAGKVKILSRAADAASLKAIQAGTQWASIGLELAAAGYRAVDQLIRLMMDVPLGDRADAPGWQQIYIKSNVTQTSDKPEPPDYAQTYYAAWHVG</sequence>
<protein>
    <recommendedName>
        <fullName evidence="3">Periplasmic binding protein domain-containing protein</fullName>
    </recommendedName>
</protein>
<evidence type="ECO:0000259" key="3">
    <source>
        <dbReference type="Pfam" id="PF13407"/>
    </source>
</evidence>
<keyword evidence="2" id="KW-0732">Signal</keyword>
<proteinExistence type="predicted"/>
<dbReference type="GO" id="GO:0030246">
    <property type="term" value="F:carbohydrate binding"/>
    <property type="evidence" value="ECO:0007669"/>
    <property type="project" value="TreeGrafter"/>
</dbReference>
<dbReference type="PANTHER" id="PTHR30036">
    <property type="entry name" value="D-XYLOSE-BINDING PERIPLASMIC PROTEIN"/>
    <property type="match status" value="1"/>
</dbReference>
<dbReference type="SUPFAM" id="SSF53822">
    <property type="entry name" value="Periplasmic binding protein-like I"/>
    <property type="match status" value="1"/>
</dbReference>
<feature type="signal peptide" evidence="2">
    <location>
        <begin position="1"/>
        <end position="22"/>
    </location>
</feature>